<dbReference type="EMBL" id="JH600070">
    <property type="protein sequence ID" value="EIJ43192.1"/>
    <property type="molecule type" value="Genomic_DNA"/>
</dbReference>
<dbReference type="CDD" id="cd10322">
    <property type="entry name" value="SLC5sbd"/>
    <property type="match status" value="1"/>
</dbReference>
<feature type="transmembrane region" description="Helical" evidence="13">
    <location>
        <begin position="450"/>
        <end position="473"/>
    </location>
</feature>
<dbReference type="InterPro" id="IPR050736">
    <property type="entry name" value="Sensor_HK_Regulatory"/>
</dbReference>
<dbReference type="GO" id="GO:0000155">
    <property type="term" value="F:phosphorelay sensor kinase activity"/>
    <property type="evidence" value="ECO:0007669"/>
    <property type="project" value="InterPro"/>
</dbReference>
<dbReference type="EC" id="2.7.13.3" evidence="4"/>
<dbReference type="HOGENOM" id="CLU_000445_22_1_6"/>
<dbReference type="Gene3D" id="3.30.565.10">
    <property type="entry name" value="Histidine kinase-like ATPase, C-terminal domain"/>
    <property type="match status" value="1"/>
</dbReference>
<protein>
    <recommendedName>
        <fullName evidence="4">histidine kinase</fullName>
        <ecNumber evidence="4">2.7.13.3</ecNumber>
    </recommendedName>
</protein>
<dbReference type="PANTHER" id="PTHR43711">
    <property type="entry name" value="TWO-COMPONENT HISTIDINE KINASE"/>
    <property type="match status" value="1"/>
</dbReference>
<dbReference type="InterPro" id="IPR004358">
    <property type="entry name" value="Sig_transdc_His_kin-like_C"/>
</dbReference>
<gene>
    <name evidence="15" type="ORF">BegalDRAFT_2338</name>
</gene>
<dbReference type="eggNOG" id="COG0591">
    <property type="taxonomic scope" value="Bacteria"/>
</dbReference>
<accession>I3CHU9</accession>
<evidence type="ECO:0000256" key="6">
    <source>
        <dbReference type="ARBA" id="ARBA00022679"/>
    </source>
</evidence>
<feature type="transmembrane region" description="Helical" evidence="13">
    <location>
        <begin position="68"/>
        <end position="87"/>
    </location>
</feature>
<keyword evidence="11 13" id="KW-0472">Membrane</keyword>
<comment type="catalytic activity">
    <reaction evidence="1">
        <text>ATP + protein L-histidine = ADP + protein N-phospho-L-histidine.</text>
        <dbReference type="EC" id="2.7.13.3"/>
    </reaction>
</comment>
<dbReference type="GO" id="GO:0022857">
    <property type="term" value="F:transmembrane transporter activity"/>
    <property type="evidence" value="ECO:0007669"/>
    <property type="project" value="InterPro"/>
</dbReference>
<organism evidence="15 16">
    <name type="scientific">Beggiatoa alba B18LD</name>
    <dbReference type="NCBI Taxonomy" id="395493"/>
    <lineage>
        <taxon>Bacteria</taxon>
        <taxon>Pseudomonadati</taxon>
        <taxon>Pseudomonadota</taxon>
        <taxon>Gammaproteobacteria</taxon>
        <taxon>Thiotrichales</taxon>
        <taxon>Thiotrichaceae</taxon>
        <taxon>Beggiatoa</taxon>
    </lineage>
</organism>
<evidence type="ECO:0000256" key="1">
    <source>
        <dbReference type="ARBA" id="ARBA00000085"/>
    </source>
</evidence>
<evidence type="ECO:0000256" key="3">
    <source>
        <dbReference type="ARBA" id="ARBA00006434"/>
    </source>
</evidence>
<comment type="similarity">
    <text evidence="3">Belongs to the sodium:solute symporter (SSF) (TC 2.A.21) family.</text>
</comment>
<evidence type="ECO:0000256" key="8">
    <source>
        <dbReference type="ARBA" id="ARBA00022777"/>
    </source>
</evidence>
<evidence type="ECO:0000313" key="16">
    <source>
        <dbReference type="Proteomes" id="UP000005744"/>
    </source>
</evidence>
<keyword evidence="7 13" id="KW-0812">Transmembrane</keyword>
<feature type="transmembrane region" description="Helical" evidence="13">
    <location>
        <begin position="114"/>
        <end position="134"/>
    </location>
</feature>
<feature type="transmembrane region" description="Helical" evidence="13">
    <location>
        <begin position="252"/>
        <end position="270"/>
    </location>
</feature>
<keyword evidence="9 13" id="KW-1133">Transmembrane helix</keyword>
<dbReference type="SUPFAM" id="SSF47384">
    <property type="entry name" value="Homodimeric domain of signal transducing histidine kinase"/>
    <property type="match status" value="1"/>
</dbReference>
<evidence type="ECO:0000313" key="15">
    <source>
        <dbReference type="EMBL" id="EIJ43192.1"/>
    </source>
</evidence>
<dbReference type="Gene3D" id="1.20.1730.10">
    <property type="entry name" value="Sodium/glucose cotransporter"/>
    <property type="match status" value="1"/>
</dbReference>
<reference evidence="15 16" key="1">
    <citation type="submission" date="2011-11" db="EMBL/GenBank/DDBJ databases">
        <title>Improved High-Quality Draft sequence of Beggiatoa alba B18lD.</title>
        <authorList>
            <consortium name="US DOE Joint Genome Institute"/>
            <person name="Lucas S."/>
            <person name="Han J."/>
            <person name="Lapidus A."/>
            <person name="Cheng J.-F."/>
            <person name="Goodwin L."/>
            <person name="Pitluck S."/>
            <person name="Peters L."/>
            <person name="Mikhailova N."/>
            <person name="Held B."/>
            <person name="Detter J.C."/>
            <person name="Han C."/>
            <person name="Tapia R."/>
            <person name="Land M."/>
            <person name="Hauser L."/>
            <person name="Kyrpides N."/>
            <person name="Ivanova N."/>
            <person name="Pagani I."/>
            <person name="Samuel K."/>
            <person name="Teske A."/>
            <person name="Mueller J."/>
            <person name="Woyke T."/>
        </authorList>
    </citation>
    <scope>NUCLEOTIDE SEQUENCE [LARGE SCALE GENOMIC DNA]</scope>
    <source>
        <strain evidence="15 16">B18LD</strain>
    </source>
</reference>
<feature type="transmembrane region" description="Helical" evidence="13">
    <location>
        <begin position="510"/>
        <end position="528"/>
    </location>
</feature>
<evidence type="ECO:0000256" key="2">
    <source>
        <dbReference type="ARBA" id="ARBA00004141"/>
    </source>
</evidence>
<dbReference type="InterPro" id="IPR038377">
    <property type="entry name" value="Na/Glc_symporter_sf"/>
</dbReference>
<evidence type="ECO:0000256" key="12">
    <source>
        <dbReference type="SAM" id="Coils"/>
    </source>
</evidence>
<name>I3CHU9_9GAMM</name>
<dbReference type="InterPro" id="IPR003661">
    <property type="entry name" value="HisK_dim/P_dom"/>
</dbReference>
<keyword evidence="10" id="KW-0902">Two-component regulatory system</keyword>
<dbReference type="FunFam" id="1.10.287.130:FF:000001">
    <property type="entry name" value="Two-component sensor histidine kinase"/>
    <property type="match status" value="1"/>
</dbReference>
<evidence type="ECO:0000256" key="11">
    <source>
        <dbReference type="ARBA" id="ARBA00023136"/>
    </source>
</evidence>
<evidence type="ECO:0000256" key="5">
    <source>
        <dbReference type="ARBA" id="ARBA00022553"/>
    </source>
</evidence>
<evidence type="ECO:0000259" key="14">
    <source>
        <dbReference type="PROSITE" id="PS50109"/>
    </source>
</evidence>
<keyword evidence="8" id="KW-0418">Kinase</keyword>
<feature type="transmembrane region" description="Helical" evidence="13">
    <location>
        <begin position="291"/>
        <end position="320"/>
    </location>
</feature>
<dbReference type="InterPro" id="IPR036097">
    <property type="entry name" value="HisK_dim/P_sf"/>
</dbReference>
<dbReference type="PRINTS" id="PR00344">
    <property type="entry name" value="BCTRLSENSOR"/>
</dbReference>
<sequence length="908" mass="100643">MLQHWVIVLVSFAYLGVLFAIAYYADKRADSGRSLISNPYVYTLSIAIYCTAWSFYGSVGRATSSGMGFLPIYLGATLMMALSWVVLRKIIRIAHQHRITSIADFIGSRYGKSALLGGFVTIIAVVGILPYIALQLKAIAMSLELVSQYPALQMPSEAGLRPIWSDTAFYISLILIVFTILFGTRHLDATERHEGMVAAIAFESLVKLVAFLAVGVFVVWGLFASPADLFTQAFAVPELQRLMALEGVNGEYVNWFTLVLLSVFSVLFLPRQFQVGVVENVNEQHLKTASWLFPLYLLVINIFVFPIALAGQLIFAGQAIDPDTYVLTLPMFAQAESLTLLVFIGGLSAAASMVIVETIALATMVSNDLLMPILLRIKVLDISHHPHLGRLLLLIRRGVIACILLLGYGYFRVLGESYALVTIGLISFVAAAQFAPSILLGIYWQGANRFGALVGLGAGFVVWAYTLLLPAFAKSGWLGMNFVEQGLWGIGLLKPYALFGLTGLDSLTHAVFWSLFFNIGCLVFVSLFSRQRTIERLQASLFVNVFQAGQEAQSYYRTGQGSFSELQALTCRFLGEQKTQRAFQSYSQQQGVVLNEQMTTSPHFIMFVERLLTGAIGSASAHIMVASVVKGEPLSVQDVLQILEETSQVRAYSRQLEQKSQALESATHELRMANARLQELDHLKDEFVATVSHELRTPLTSIRAFSEILLSNPALELAQRQQFLDIIVKEAERLTRLINDVLDLAKIESGRMEWHKSVHDLRELVTTACASVSQLFHERRIQLNSILPEQALMAEVDRDRFIQVLINLLSNASKFTEPDSGQVVMQLLVENQEIHLIVQDNGMGIPEAHLQKIFDKFHQVDDQQAGKPKGTGLGLTICQRIVEEHDGRIWAENVASGGVRFVISLPLK</sequence>
<dbReference type="CDD" id="cd00075">
    <property type="entry name" value="HATPase"/>
    <property type="match status" value="1"/>
</dbReference>
<dbReference type="PROSITE" id="PS50109">
    <property type="entry name" value="HIS_KIN"/>
    <property type="match status" value="1"/>
</dbReference>
<dbReference type="InterPro" id="IPR003594">
    <property type="entry name" value="HATPase_dom"/>
</dbReference>
<dbReference type="InterPro" id="IPR036890">
    <property type="entry name" value="HATPase_C_sf"/>
</dbReference>
<evidence type="ECO:0000256" key="13">
    <source>
        <dbReference type="SAM" id="Phobius"/>
    </source>
</evidence>
<dbReference type="InterPro" id="IPR005467">
    <property type="entry name" value="His_kinase_dom"/>
</dbReference>
<evidence type="ECO:0000256" key="7">
    <source>
        <dbReference type="ARBA" id="ARBA00022692"/>
    </source>
</evidence>
<evidence type="ECO:0000256" key="10">
    <source>
        <dbReference type="ARBA" id="ARBA00023012"/>
    </source>
</evidence>
<dbReference type="PROSITE" id="PS50283">
    <property type="entry name" value="NA_SOLUT_SYMP_3"/>
    <property type="match status" value="1"/>
</dbReference>
<dbReference type="AlphaFoldDB" id="I3CHU9"/>
<dbReference type="STRING" id="395493.BegalDRAFT_2338"/>
<feature type="transmembrane region" description="Helical" evidence="13">
    <location>
        <begin position="417"/>
        <end position="443"/>
    </location>
</feature>
<feature type="coiled-coil region" evidence="12">
    <location>
        <begin position="649"/>
        <end position="683"/>
    </location>
</feature>
<keyword evidence="12" id="KW-0175">Coiled coil</keyword>
<feature type="transmembrane region" description="Helical" evidence="13">
    <location>
        <begin position="196"/>
        <end position="223"/>
    </location>
</feature>
<feature type="domain" description="Histidine kinase" evidence="14">
    <location>
        <begin position="690"/>
        <end position="908"/>
    </location>
</feature>
<comment type="subcellular location">
    <subcellularLocation>
        <location evidence="2">Membrane</location>
        <topology evidence="2">Multi-pass membrane protein</topology>
    </subcellularLocation>
</comment>
<proteinExistence type="inferred from homology"/>
<dbReference type="GO" id="GO:0005886">
    <property type="term" value="C:plasma membrane"/>
    <property type="evidence" value="ECO:0007669"/>
    <property type="project" value="UniProtKB-ARBA"/>
</dbReference>
<dbReference type="Pfam" id="PF00512">
    <property type="entry name" value="HisKA"/>
    <property type="match status" value="1"/>
</dbReference>
<feature type="transmembrane region" description="Helical" evidence="13">
    <location>
        <begin position="340"/>
        <end position="370"/>
    </location>
</feature>
<dbReference type="InterPro" id="IPR001734">
    <property type="entry name" value="Na/solute_symporter"/>
</dbReference>
<dbReference type="RefSeq" id="WP_002690163.1">
    <property type="nucleotide sequence ID" value="NZ_JH600070.1"/>
</dbReference>
<dbReference type="SMART" id="SM00387">
    <property type="entry name" value="HATPase_c"/>
    <property type="match status" value="1"/>
</dbReference>
<keyword evidence="16" id="KW-1185">Reference proteome</keyword>
<dbReference type="eggNOG" id="COG2205">
    <property type="taxonomic scope" value="Bacteria"/>
</dbReference>
<feature type="transmembrane region" description="Helical" evidence="13">
    <location>
        <begin position="391"/>
        <end position="411"/>
    </location>
</feature>
<keyword evidence="6" id="KW-0808">Transferase</keyword>
<dbReference type="Pfam" id="PF02518">
    <property type="entry name" value="HATPase_c"/>
    <property type="match status" value="1"/>
</dbReference>
<dbReference type="Gene3D" id="1.10.287.130">
    <property type="match status" value="1"/>
</dbReference>
<feature type="transmembrane region" description="Helical" evidence="13">
    <location>
        <begin position="167"/>
        <end position="184"/>
    </location>
</feature>
<feature type="transmembrane region" description="Helical" evidence="13">
    <location>
        <begin position="6"/>
        <end position="25"/>
    </location>
</feature>
<dbReference type="SUPFAM" id="SSF55874">
    <property type="entry name" value="ATPase domain of HSP90 chaperone/DNA topoisomerase II/histidine kinase"/>
    <property type="match status" value="1"/>
</dbReference>
<evidence type="ECO:0000256" key="4">
    <source>
        <dbReference type="ARBA" id="ARBA00012438"/>
    </source>
</evidence>
<dbReference type="Proteomes" id="UP000005744">
    <property type="component" value="Unassembled WGS sequence"/>
</dbReference>
<dbReference type="SMART" id="SM00388">
    <property type="entry name" value="HisKA"/>
    <property type="match status" value="1"/>
</dbReference>
<evidence type="ECO:0000256" key="9">
    <source>
        <dbReference type="ARBA" id="ARBA00022989"/>
    </source>
</evidence>
<feature type="transmembrane region" description="Helical" evidence="13">
    <location>
        <begin position="37"/>
        <end position="56"/>
    </location>
</feature>
<dbReference type="CDD" id="cd00082">
    <property type="entry name" value="HisKA"/>
    <property type="match status" value="1"/>
</dbReference>
<dbReference type="FunFam" id="3.30.565.10:FF:000006">
    <property type="entry name" value="Sensor histidine kinase WalK"/>
    <property type="match status" value="1"/>
</dbReference>
<keyword evidence="5" id="KW-0597">Phosphoprotein</keyword>
<dbReference type="PANTHER" id="PTHR43711:SF30">
    <property type="entry name" value="HISTIDINE KINASE"/>
    <property type="match status" value="1"/>
</dbReference>